<organism evidence="3 4">
    <name type="scientific">Rehmannia glutinosa</name>
    <name type="common">Chinese foxglove</name>
    <dbReference type="NCBI Taxonomy" id="99300"/>
    <lineage>
        <taxon>Eukaryota</taxon>
        <taxon>Viridiplantae</taxon>
        <taxon>Streptophyta</taxon>
        <taxon>Embryophyta</taxon>
        <taxon>Tracheophyta</taxon>
        <taxon>Spermatophyta</taxon>
        <taxon>Magnoliopsida</taxon>
        <taxon>eudicotyledons</taxon>
        <taxon>Gunneridae</taxon>
        <taxon>Pentapetalae</taxon>
        <taxon>asterids</taxon>
        <taxon>lamiids</taxon>
        <taxon>Lamiales</taxon>
        <taxon>Orobanchaceae</taxon>
        <taxon>Rehmannieae</taxon>
        <taxon>Rehmannia</taxon>
    </lineage>
</organism>
<proteinExistence type="predicted"/>
<protein>
    <recommendedName>
        <fullName evidence="2">CCHC-type domain-containing protein</fullName>
    </recommendedName>
</protein>
<dbReference type="Gene3D" id="4.10.60.10">
    <property type="entry name" value="Zinc finger, CCHC-type"/>
    <property type="match status" value="1"/>
</dbReference>
<dbReference type="Pfam" id="PF14223">
    <property type="entry name" value="Retrotran_gag_2"/>
    <property type="match status" value="1"/>
</dbReference>
<reference evidence="3 4" key="1">
    <citation type="journal article" date="2021" name="Comput. Struct. Biotechnol. J.">
        <title>De novo genome assembly of the potent medicinal plant Rehmannia glutinosa using nanopore technology.</title>
        <authorList>
            <person name="Ma L."/>
            <person name="Dong C."/>
            <person name="Song C."/>
            <person name="Wang X."/>
            <person name="Zheng X."/>
            <person name="Niu Y."/>
            <person name="Chen S."/>
            <person name="Feng W."/>
        </authorList>
    </citation>
    <scope>NUCLEOTIDE SEQUENCE [LARGE SCALE GENOMIC DNA]</scope>
    <source>
        <strain evidence="3">DH-2019</strain>
    </source>
</reference>
<evidence type="ECO:0000256" key="1">
    <source>
        <dbReference type="SAM" id="MobiDB-lite"/>
    </source>
</evidence>
<dbReference type="SMART" id="SM00343">
    <property type="entry name" value="ZnF_C2HC"/>
    <property type="match status" value="2"/>
</dbReference>
<dbReference type="EMBL" id="JABTTQ020000003">
    <property type="protein sequence ID" value="KAK6161466.1"/>
    <property type="molecule type" value="Genomic_DNA"/>
</dbReference>
<feature type="region of interest" description="Disordered" evidence="1">
    <location>
        <begin position="214"/>
        <end position="249"/>
    </location>
</feature>
<name>A0ABR0XQK1_REHGL</name>
<evidence type="ECO:0000259" key="2">
    <source>
        <dbReference type="SMART" id="SM00343"/>
    </source>
</evidence>
<comment type="caution">
    <text evidence="3">The sequence shown here is derived from an EMBL/GenBank/DDBJ whole genome shotgun (WGS) entry which is preliminary data.</text>
</comment>
<dbReference type="PANTHER" id="PTHR35317">
    <property type="entry name" value="OS04G0629600 PROTEIN"/>
    <property type="match status" value="1"/>
</dbReference>
<accession>A0ABR0XQK1</accession>
<feature type="domain" description="CCHC-type" evidence="2">
    <location>
        <begin position="278"/>
        <end position="294"/>
    </location>
</feature>
<sequence length="307" mass="35674">MASNNFSIPTPPIFTGENYPIWAVKMKTYLRAFDLWEIVETGREPTPLSANPTVAQIKQHNEENAKKFKALSCIHSAVSDVIFTRIMTCETAKEAWNKLKEEFQGSERTKQIYLLNCRREFEVLRMKETETVKEYTDRLVKVVNQIRLLGEELTEKRIVEKVLVSLPERFEAKISSLEDSRDFSKLTLSELINALQALEQRRALRLEDTPESAFQAKINRKKPNNSGGRKQFDERKETEIEEFDNYNSGGKNEKYPPCPNCKKTNHSENFCWYRPDVKCRACNQLGHMEKVCKNKANQQSKQAQRVL</sequence>
<dbReference type="InterPro" id="IPR036875">
    <property type="entry name" value="Znf_CCHC_sf"/>
</dbReference>
<evidence type="ECO:0000313" key="3">
    <source>
        <dbReference type="EMBL" id="KAK6161466.1"/>
    </source>
</evidence>
<dbReference type="PANTHER" id="PTHR35317:SF31">
    <property type="entry name" value="DUF4219 DOMAIN-CONTAINING PROTEIN"/>
    <property type="match status" value="1"/>
</dbReference>
<dbReference type="InterPro" id="IPR001878">
    <property type="entry name" value="Znf_CCHC"/>
</dbReference>
<feature type="domain" description="CCHC-type" evidence="2">
    <location>
        <begin position="257"/>
        <end position="273"/>
    </location>
</feature>
<evidence type="ECO:0000313" key="4">
    <source>
        <dbReference type="Proteomes" id="UP001318860"/>
    </source>
</evidence>
<dbReference type="Proteomes" id="UP001318860">
    <property type="component" value="Unassembled WGS sequence"/>
</dbReference>
<keyword evidence="4" id="KW-1185">Reference proteome</keyword>
<gene>
    <name evidence="3" type="ORF">DH2020_004847</name>
</gene>
<dbReference type="SUPFAM" id="SSF57756">
    <property type="entry name" value="Retrovirus zinc finger-like domains"/>
    <property type="match status" value="1"/>
</dbReference>